<gene>
    <name evidence="2" type="ORF">O3M35_006981</name>
</gene>
<keyword evidence="1" id="KW-0732">Signal</keyword>
<name>A0AAW1DG72_9HEMI</name>
<dbReference type="AlphaFoldDB" id="A0AAW1DG72"/>
<proteinExistence type="predicted"/>
<sequence>MKFTIAFLTLLAFAAVAYSLPVPEDDVEQYLQGAEILEAGSNEVLENFSHYLMPGPFIPYNFKKTTWCLCRTKKSKWCLCRTK</sequence>
<comment type="caution">
    <text evidence="2">The sequence shown here is derived from an EMBL/GenBank/DDBJ whole genome shotgun (WGS) entry which is preliminary data.</text>
</comment>
<protein>
    <submittedName>
        <fullName evidence="2">Uncharacterized protein</fullName>
    </submittedName>
</protein>
<keyword evidence="3" id="KW-1185">Reference proteome</keyword>
<evidence type="ECO:0000256" key="1">
    <source>
        <dbReference type="SAM" id="SignalP"/>
    </source>
</evidence>
<accession>A0AAW1DG72</accession>
<dbReference type="EMBL" id="JAPXFL010000003">
    <property type="protein sequence ID" value="KAK9509726.1"/>
    <property type="molecule type" value="Genomic_DNA"/>
</dbReference>
<evidence type="ECO:0000313" key="3">
    <source>
        <dbReference type="Proteomes" id="UP001461498"/>
    </source>
</evidence>
<feature type="signal peptide" evidence="1">
    <location>
        <begin position="1"/>
        <end position="19"/>
    </location>
</feature>
<reference evidence="2 3" key="1">
    <citation type="submission" date="2022-12" db="EMBL/GenBank/DDBJ databases">
        <title>Chromosome-level genome assembly of true bugs.</title>
        <authorList>
            <person name="Ma L."/>
            <person name="Li H."/>
        </authorList>
    </citation>
    <scope>NUCLEOTIDE SEQUENCE [LARGE SCALE GENOMIC DNA]</scope>
    <source>
        <strain evidence="2">Lab_2022b</strain>
    </source>
</reference>
<organism evidence="2 3">
    <name type="scientific">Rhynocoris fuscipes</name>
    <dbReference type="NCBI Taxonomy" id="488301"/>
    <lineage>
        <taxon>Eukaryota</taxon>
        <taxon>Metazoa</taxon>
        <taxon>Ecdysozoa</taxon>
        <taxon>Arthropoda</taxon>
        <taxon>Hexapoda</taxon>
        <taxon>Insecta</taxon>
        <taxon>Pterygota</taxon>
        <taxon>Neoptera</taxon>
        <taxon>Paraneoptera</taxon>
        <taxon>Hemiptera</taxon>
        <taxon>Heteroptera</taxon>
        <taxon>Panheteroptera</taxon>
        <taxon>Cimicomorpha</taxon>
        <taxon>Reduviidae</taxon>
        <taxon>Harpactorinae</taxon>
        <taxon>Harpactorini</taxon>
        <taxon>Rhynocoris</taxon>
    </lineage>
</organism>
<feature type="chain" id="PRO_5043710365" evidence="1">
    <location>
        <begin position="20"/>
        <end position="83"/>
    </location>
</feature>
<evidence type="ECO:0000313" key="2">
    <source>
        <dbReference type="EMBL" id="KAK9509726.1"/>
    </source>
</evidence>
<dbReference type="Proteomes" id="UP001461498">
    <property type="component" value="Unassembled WGS sequence"/>
</dbReference>